<dbReference type="STRING" id="1168035.SAMN05444280_11830"/>
<dbReference type="InterPro" id="IPR050261">
    <property type="entry name" value="FrsA_esterase"/>
</dbReference>
<evidence type="ECO:0000313" key="2">
    <source>
        <dbReference type="EMBL" id="SHJ39166.1"/>
    </source>
</evidence>
<dbReference type="AlphaFoldDB" id="A0A1M6IXL8"/>
<dbReference type="Proteomes" id="UP000184050">
    <property type="component" value="Unassembled WGS sequence"/>
</dbReference>
<dbReference type="InterPro" id="IPR029058">
    <property type="entry name" value="AB_hydrolase_fold"/>
</dbReference>
<keyword evidence="3" id="KW-1185">Reference proteome</keyword>
<evidence type="ECO:0000313" key="3">
    <source>
        <dbReference type="Proteomes" id="UP000184050"/>
    </source>
</evidence>
<protein>
    <submittedName>
        <fullName evidence="2">Cephalosporin-C deacetylase</fullName>
    </submittedName>
</protein>
<organism evidence="2 3">
    <name type="scientific">Tangfeifania diversioriginum</name>
    <dbReference type="NCBI Taxonomy" id="1168035"/>
    <lineage>
        <taxon>Bacteria</taxon>
        <taxon>Pseudomonadati</taxon>
        <taxon>Bacteroidota</taxon>
        <taxon>Bacteroidia</taxon>
        <taxon>Marinilabiliales</taxon>
        <taxon>Prolixibacteraceae</taxon>
        <taxon>Tangfeifania</taxon>
    </lineage>
</organism>
<dbReference type="RefSeq" id="WP_073169820.1">
    <property type="nucleotide sequence ID" value="NZ_FQZE01000018.1"/>
</dbReference>
<proteinExistence type="predicted"/>
<dbReference type="PANTHER" id="PTHR22946">
    <property type="entry name" value="DIENELACTONE HYDROLASE DOMAIN-CONTAINING PROTEIN-RELATED"/>
    <property type="match status" value="1"/>
</dbReference>
<name>A0A1M6IXL8_9BACT</name>
<dbReference type="PANTHER" id="PTHR22946:SF8">
    <property type="entry name" value="ACETYL XYLAN ESTERASE DOMAIN-CONTAINING PROTEIN"/>
    <property type="match status" value="1"/>
</dbReference>
<feature type="domain" description="Acetyl xylan esterase" evidence="1">
    <location>
        <begin position="112"/>
        <end position="305"/>
    </location>
</feature>
<dbReference type="Gene3D" id="3.40.50.1820">
    <property type="entry name" value="alpha/beta hydrolase"/>
    <property type="match status" value="2"/>
</dbReference>
<dbReference type="InterPro" id="IPR008391">
    <property type="entry name" value="AXE1_dom"/>
</dbReference>
<reference evidence="2 3" key="1">
    <citation type="submission" date="2016-11" db="EMBL/GenBank/DDBJ databases">
        <authorList>
            <person name="Jaros S."/>
            <person name="Januszkiewicz K."/>
            <person name="Wedrychowicz H."/>
        </authorList>
    </citation>
    <scope>NUCLEOTIDE SEQUENCE [LARGE SCALE GENOMIC DNA]</scope>
    <source>
        <strain evidence="2 3">DSM 27063</strain>
    </source>
</reference>
<evidence type="ECO:0000259" key="1">
    <source>
        <dbReference type="Pfam" id="PF05448"/>
    </source>
</evidence>
<sequence>MNRISTLLILSFFIFLQNGLSQETPHSVFNANRGGDQQWLTYQDNHRALYRVITNQAFHLLEERAAKVLEIHTATDWKRYQKETKTALCGSLAKFKKTPLNARTTGILERETFTVEKILFESHPGFYVTAGLFLPKKRQKPAPAVIYACGHTELGFRSETYQHVILNLVEKGFIVLAFDPLGQGERLQYPNAETGKSRVGSSTKEHSYAGVQNLLSGTSLTDYFIWDGIRVLDYLETRPEVDMNRIGMTGRSGGGTQTAQIAACDQRIYAAAPECYITSFKRLLQSIGPQDAEQNPYNAIANGFDHADYLHIRAPKPTLVITTTHDFFSIQGARETFAEVQKPYTAFGKPENIQMVEDLGVHESTRNNRESLYAFFQKHLELPGDPTDSKTAPFAEEELWVTPTGQVGTSFDGETVFSLSRNYFAGKKVTESGLPEIVAQTAGIDFQRKLTAAVYTGKFTKKDVLVQKYFLENNREDYGLPVYVVSNENENSGKLVVWFHPEGKEQVFEEPLLAELVQDGHTVVCADLPGTGELNDPEFSGDGVIQGIPFNYTFGANLVGKSIPGIQAGAIDLVHQFIHTEEELAGKEKIAVVQGLATSAFLHFATVKKSFGKAVFLNFPNSVSDLFNDEFYNPEEAFAVAPGSLLYYDYPALTEYLSASGVGVFMSEKLSDNRKIIEFINSR</sequence>
<dbReference type="SUPFAM" id="SSF53474">
    <property type="entry name" value="alpha/beta-Hydrolases"/>
    <property type="match status" value="2"/>
</dbReference>
<gene>
    <name evidence="2" type="ORF">SAMN05444280_11830</name>
</gene>
<dbReference type="Pfam" id="PF05448">
    <property type="entry name" value="AXE1"/>
    <property type="match status" value="1"/>
</dbReference>
<accession>A0A1M6IXL8</accession>
<dbReference type="EMBL" id="FQZE01000018">
    <property type="protein sequence ID" value="SHJ39166.1"/>
    <property type="molecule type" value="Genomic_DNA"/>
</dbReference>